<evidence type="ECO:0000313" key="16">
    <source>
        <dbReference type="Proteomes" id="UP000694543"/>
    </source>
</evidence>
<dbReference type="Gene3D" id="1.20.5.1160">
    <property type="entry name" value="Vasodilator-stimulated phosphoprotein"/>
    <property type="match status" value="2"/>
</dbReference>
<dbReference type="Proteomes" id="UP000694543">
    <property type="component" value="Unplaced"/>
</dbReference>
<dbReference type="GO" id="GO:0031507">
    <property type="term" value="P:heterochromatin formation"/>
    <property type="evidence" value="ECO:0007669"/>
    <property type="project" value="TreeGrafter"/>
</dbReference>
<dbReference type="GO" id="GO:0005652">
    <property type="term" value="C:nuclear lamina"/>
    <property type="evidence" value="ECO:0007669"/>
    <property type="project" value="UniProtKB-SubCell"/>
</dbReference>
<evidence type="ECO:0000256" key="11">
    <source>
        <dbReference type="SAM" id="Coils"/>
    </source>
</evidence>
<evidence type="ECO:0000256" key="4">
    <source>
        <dbReference type="ARBA" id="ARBA00023054"/>
    </source>
</evidence>
<evidence type="ECO:0000313" key="15">
    <source>
        <dbReference type="Ensembl" id="ENSCPIP00010009100.1"/>
    </source>
</evidence>
<dbReference type="GO" id="GO:0006998">
    <property type="term" value="P:nuclear envelope organization"/>
    <property type="evidence" value="ECO:0007669"/>
    <property type="project" value="TreeGrafter"/>
</dbReference>
<dbReference type="GO" id="GO:0007097">
    <property type="term" value="P:nuclear migration"/>
    <property type="evidence" value="ECO:0007669"/>
    <property type="project" value="TreeGrafter"/>
</dbReference>
<comment type="subcellular location">
    <subcellularLocation>
        <location evidence="8">Nucleus lamina</location>
    </subcellularLocation>
</comment>
<keyword evidence="2" id="KW-0597">Phosphoprotein</keyword>
<dbReference type="SUPFAM" id="SSF74853">
    <property type="entry name" value="Lamin A/C globular tail domain"/>
    <property type="match status" value="1"/>
</dbReference>
<evidence type="ECO:0000256" key="2">
    <source>
        <dbReference type="ARBA" id="ARBA00022553"/>
    </source>
</evidence>
<evidence type="ECO:0000256" key="12">
    <source>
        <dbReference type="SAM" id="MobiDB-lite"/>
    </source>
</evidence>
<proteinExistence type="inferred from homology"/>
<evidence type="ECO:0000256" key="9">
    <source>
        <dbReference type="ARBA" id="ARBA00070351"/>
    </source>
</evidence>
<dbReference type="Gene3D" id="2.60.40.1260">
    <property type="entry name" value="Lamin Tail domain"/>
    <property type="match status" value="1"/>
</dbReference>
<feature type="compositionally biased region" description="Low complexity" evidence="12">
    <location>
        <begin position="376"/>
        <end position="392"/>
    </location>
</feature>
<evidence type="ECO:0000256" key="6">
    <source>
        <dbReference type="ARBA" id="ARBA00023288"/>
    </source>
</evidence>
<keyword evidence="3 10" id="KW-0403">Intermediate filament</keyword>
<feature type="domain" description="IF rod" evidence="14">
    <location>
        <begin position="25"/>
        <end position="374"/>
    </location>
</feature>
<accession>A0A8C3LEG6</accession>
<keyword evidence="16" id="KW-1185">Reference proteome</keyword>
<dbReference type="GO" id="GO:0090435">
    <property type="term" value="P:protein localization to nuclear envelope"/>
    <property type="evidence" value="ECO:0007669"/>
    <property type="project" value="TreeGrafter"/>
</dbReference>
<keyword evidence="6" id="KW-0449">Lipoprotein</keyword>
<feature type="domain" description="LTD" evidence="13">
    <location>
        <begin position="425"/>
        <end position="542"/>
    </location>
</feature>
<dbReference type="InterPro" id="IPR036415">
    <property type="entry name" value="Lamin_tail_dom_sf"/>
</dbReference>
<dbReference type="InterPro" id="IPR039008">
    <property type="entry name" value="IF_rod_dom"/>
</dbReference>
<dbReference type="SUPFAM" id="SSF90257">
    <property type="entry name" value="Myosin rod fragments"/>
    <property type="match status" value="1"/>
</dbReference>
<dbReference type="PROSITE" id="PS51842">
    <property type="entry name" value="IF_ROD_2"/>
    <property type="match status" value="1"/>
</dbReference>
<dbReference type="InterPro" id="IPR001322">
    <property type="entry name" value="Lamin_tail_dom"/>
</dbReference>
<sequence length="575" mass="65479">MSGTPIRGTPGGTPLSPTRISRLQEKEELRQLNDRLAVYIDRVRALELENDRLLVKISEKEEVTTREVSGIKNLYESELADARRVLDETAKERARLQIEIGKLRAELEEFNKSYKKKDADLSVAQGRIKDLEVLFHRSEAELNTVLNEKRSLEAEVADLRAQLAKAEDGHAVAKKQLEKETLMRVDLENRCQSLQEDLDFRKNVFEEEIRETRKRHEHRLVEEYENKMAQALEDLRNQHDEQVKLYKVELEQTYQAKLENAILASDQNDKAAGAAREELKEARMRIESLSYQLSGLQKQASAAEDRIRELEETMAGERDKFRKMLDAKEREMTEMRDQMQLQLTEYQELLDVKLALDMEISAYRKLLEGEEERLKLSPSPSSRVTVSRATSSSKRRRIEAEELSGSGTSGIGTGSISGSSSSSSFQMSQQASATGSISIEEIDLEGKYVQLKNNSEKDQSLGNWRLKRQIGDGEEIAYKFTPKYVLRAGQTVTIWGADAGVSHSPPSVLVWKNQGSWGTGGNIRTYLVNSDGEEVAVRTVTKSVIVRENEEEEDEADFGEEDLFNQQVIKYRPHF</sequence>
<dbReference type="PANTHER" id="PTHR45721">
    <property type="entry name" value="LAMIN DM0-RELATED"/>
    <property type="match status" value="1"/>
</dbReference>
<evidence type="ECO:0000256" key="5">
    <source>
        <dbReference type="ARBA" id="ARBA00023242"/>
    </source>
</evidence>
<dbReference type="SUPFAM" id="SSF64593">
    <property type="entry name" value="Intermediate filament protein, coiled coil region"/>
    <property type="match status" value="2"/>
</dbReference>
<dbReference type="AlphaFoldDB" id="A0A8C3LEG6"/>
<evidence type="ECO:0000259" key="14">
    <source>
        <dbReference type="PROSITE" id="PS51842"/>
    </source>
</evidence>
<dbReference type="PROSITE" id="PS00226">
    <property type="entry name" value="IF_ROD_1"/>
    <property type="match status" value="1"/>
</dbReference>
<dbReference type="Pfam" id="PF00932">
    <property type="entry name" value="LTD"/>
    <property type="match status" value="1"/>
</dbReference>
<comment type="similarity">
    <text evidence="10">Belongs to the intermediate filament family.</text>
</comment>
<dbReference type="SMART" id="SM01391">
    <property type="entry name" value="Filament"/>
    <property type="match status" value="1"/>
</dbReference>
<dbReference type="InterPro" id="IPR018039">
    <property type="entry name" value="IF_conserved"/>
</dbReference>
<organism evidence="15 16">
    <name type="scientific">Chrysolophus pictus</name>
    <name type="common">Golden pheasant</name>
    <name type="synonym">Phasianus pictus</name>
    <dbReference type="NCBI Taxonomy" id="9089"/>
    <lineage>
        <taxon>Eukaryota</taxon>
        <taxon>Metazoa</taxon>
        <taxon>Chordata</taxon>
        <taxon>Craniata</taxon>
        <taxon>Vertebrata</taxon>
        <taxon>Euteleostomi</taxon>
        <taxon>Archelosauria</taxon>
        <taxon>Archosauria</taxon>
        <taxon>Dinosauria</taxon>
        <taxon>Saurischia</taxon>
        <taxon>Theropoda</taxon>
        <taxon>Coelurosauria</taxon>
        <taxon>Aves</taxon>
        <taxon>Neognathae</taxon>
        <taxon>Galloanserae</taxon>
        <taxon>Galliformes</taxon>
        <taxon>Phasianidae</taxon>
        <taxon>Phasianinae</taxon>
        <taxon>Chrysolophus</taxon>
    </lineage>
</organism>
<dbReference type="GO" id="GO:0051664">
    <property type="term" value="P:nuclear pore localization"/>
    <property type="evidence" value="ECO:0007669"/>
    <property type="project" value="TreeGrafter"/>
</dbReference>
<dbReference type="GO" id="GO:0005200">
    <property type="term" value="F:structural constituent of cytoskeleton"/>
    <property type="evidence" value="ECO:0007669"/>
    <property type="project" value="TreeGrafter"/>
</dbReference>
<dbReference type="GO" id="GO:0005882">
    <property type="term" value="C:intermediate filament"/>
    <property type="evidence" value="ECO:0007669"/>
    <property type="project" value="UniProtKB-KW"/>
</dbReference>
<keyword evidence="7" id="KW-0636">Prenylation</keyword>
<reference evidence="15" key="2">
    <citation type="submission" date="2025-09" db="UniProtKB">
        <authorList>
            <consortium name="Ensembl"/>
        </authorList>
    </citation>
    <scope>IDENTIFICATION</scope>
</reference>
<dbReference type="PANTHER" id="PTHR45721:SF2">
    <property type="entry name" value="LAMIN-B2"/>
    <property type="match status" value="1"/>
</dbReference>
<feature type="coiled-coil region" evidence="11">
    <location>
        <begin position="22"/>
        <end position="345"/>
    </location>
</feature>
<evidence type="ECO:0000256" key="3">
    <source>
        <dbReference type="ARBA" id="ARBA00022754"/>
    </source>
</evidence>
<keyword evidence="4 11" id="KW-0175">Coiled coil</keyword>
<evidence type="ECO:0000256" key="8">
    <source>
        <dbReference type="ARBA" id="ARBA00024186"/>
    </source>
</evidence>
<evidence type="ECO:0000259" key="13">
    <source>
        <dbReference type="PROSITE" id="PS51841"/>
    </source>
</evidence>
<dbReference type="Gene3D" id="1.20.5.170">
    <property type="match status" value="1"/>
</dbReference>
<evidence type="ECO:0000256" key="10">
    <source>
        <dbReference type="RuleBase" id="RU000685"/>
    </source>
</evidence>
<keyword evidence="1" id="KW-0488">Methylation</keyword>
<dbReference type="Ensembl" id="ENSCPIT00010010745.1">
    <property type="protein sequence ID" value="ENSCPIP00010009100.1"/>
    <property type="gene ID" value="ENSCPIG00010007074.1"/>
</dbReference>
<feature type="region of interest" description="Disordered" evidence="12">
    <location>
        <begin position="370"/>
        <end position="429"/>
    </location>
</feature>
<protein>
    <recommendedName>
        <fullName evidence="9">Lamin-B2</fullName>
    </recommendedName>
</protein>
<dbReference type="Pfam" id="PF00038">
    <property type="entry name" value="Filament"/>
    <property type="match status" value="1"/>
</dbReference>
<dbReference type="FunFam" id="1.20.5.170:FF:000076">
    <property type="entry name" value="Lamin B2"/>
    <property type="match status" value="1"/>
</dbReference>
<keyword evidence="5" id="KW-0539">Nucleus</keyword>
<evidence type="ECO:0000256" key="1">
    <source>
        <dbReference type="ARBA" id="ARBA00022481"/>
    </source>
</evidence>
<name>A0A8C3LEG6_CHRPC</name>
<reference evidence="15" key="1">
    <citation type="submission" date="2025-08" db="UniProtKB">
        <authorList>
            <consortium name="Ensembl"/>
        </authorList>
    </citation>
    <scope>IDENTIFICATION</scope>
</reference>
<dbReference type="PROSITE" id="PS51841">
    <property type="entry name" value="LTD"/>
    <property type="match status" value="1"/>
</dbReference>
<evidence type="ECO:0000256" key="7">
    <source>
        <dbReference type="ARBA" id="ARBA00023289"/>
    </source>
</evidence>